<comment type="caution">
    <text evidence="6">The sequence shown here is derived from an EMBL/GenBank/DDBJ whole genome shotgun (WGS) entry which is preliminary data.</text>
</comment>
<name>A0A942TGK9_9BACI</name>
<dbReference type="InterPro" id="IPR006059">
    <property type="entry name" value="SBP"/>
</dbReference>
<evidence type="ECO:0000313" key="6">
    <source>
        <dbReference type="EMBL" id="MBS4195984.1"/>
    </source>
</evidence>
<accession>A0A942TGK9</accession>
<dbReference type="Proteomes" id="UP000681414">
    <property type="component" value="Unassembled WGS sequence"/>
</dbReference>
<sequence length="532" mass="60508">MNKNRSIMFIFTIFLLLGTLLAGCKSGEKTGTKKDAPPENFNNTGYPIVNEPITLTMMGQSSPLQPEWSEMGFFKEMNKMTNMDFKFKTSTSDQFQQQKQLAFASQELPDVFFGGMFTPAEEVDYGSQGLLIPLEDLIDQYAPNLKKIMEQFPDLKASITAPDGHIYTLPGLDNLSHSMTPLMWMNGYWLENLGVERPQTTGEFYELLKTFKEKDANKNGEDDEIPLSASSIAELRYNLLPAFGINQSNGLMVDNDKVEFAFIQDGYKEYLEYLKRLYDEKLLDPQVFSHTWEQYVAKGAENKVGVFPTWPIVMIGFADVTEAAKYPLLPPLTSPNFDKKVVTQFSEIKRGRFAITNKNKYPEATMRWVDYMYSPEGSILARLGVEGKNWEWVDDSQSAWQLLAPEGMNTTQANAQDAPGAGSAVPMVIDKEFFLKEDNPTIHTIAGWVEDEYLPHAELPFPQVYLTVEEQERINTLRPDIDSYIEQMEAKFVSGETPFRDWDKAVSTLNKMGVEELVKINQAAYDRWAESK</sequence>
<proteinExistence type="predicted"/>
<organism evidence="6 7">
    <name type="scientific">Lederbergia citri</name>
    <dbReference type="NCBI Taxonomy" id="2833580"/>
    <lineage>
        <taxon>Bacteria</taxon>
        <taxon>Bacillati</taxon>
        <taxon>Bacillota</taxon>
        <taxon>Bacilli</taxon>
        <taxon>Bacillales</taxon>
        <taxon>Bacillaceae</taxon>
        <taxon>Lederbergia</taxon>
    </lineage>
</organism>
<dbReference type="SUPFAM" id="SSF53850">
    <property type="entry name" value="Periplasmic binding protein-like II"/>
    <property type="match status" value="1"/>
</dbReference>
<keyword evidence="3" id="KW-0472">Membrane</keyword>
<protein>
    <submittedName>
        <fullName evidence="6">Extracellular solute-binding protein</fullName>
    </submittedName>
</protein>
<evidence type="ECO:0000313" key="7">
    <source>
        <dbReference type="Proteomes" id="UP000681414"/>
    </source>
</evidence>
<evidence type="ECO:0000256" key="5">
    <source>
        <dbReference type="ARBA" id="ARBA00023288"/>
    </source>
</evidence>
<keyword evidence="1" id="KW-1003">Cell membrane</keyword>
<dbReference type="Pfam" id="PF01547">
    <property type="entry name" value="SBP_bac_1"/>
    <property type="match status" value="1"/>
</dbReference>
<evidence type="ECO:0000256" key="2">
    <source>
        <dbReference type="ARBA" id="ARBA00022729"/>
    </source>
</evidence>
<keyword evidence="5" id="KW-0449">Lipoprotein</keyword>
<dbReference type="Gene3D" id="3.40.190.10">
    <property type="entry name" value="Periplasmic binding protein-like II"/>
    <property type="match status" value="2"/>
</dbReference>
<keyword evidence="7" id="KW-1185">Reference proteome</keyword>
<dbReference type="PANTHER" id="PTHR43649">
    <property type="entry name" value="ARABINOSE-BINDING PROTEIN-RELATED"/>
    <property type="match status" value="1"/>
</dbReference>
<keyword evidence="2" id="KW-0732">Signal</keyword>
<dbReference type="RefSeq" id="WP_213125151.1">
    <property type="nucleotide sequence ID" value="NZ_JAGYPG010000002.1"/>
</dbReference>
<evidence type="ECO:0000256" key="3">
    <source>
        <dbReference type="ARBA" id="ARBA00023136"/>
    </source>
</evidence>
<evidence type="ECO:0000256" key="1">
    <source>
        <dbReference type="ARBA" id="ARBA00022475"/>
    </source>
</evidence>
<dbReference type="PROSITE" id="PS51257">
    <property type="entry name" value="PROKAR_LIPOPROTEIN"/>
    <property type="match status" value="1"/>
</dbReference>
<reference evidence="6 7" key="1">
    <citation type="submission" date="2021-05" db="EMBL/GenBank/DDBJ databases">
        <title>Novel Bacillus species.</title>
        <authorList>
            <person name="Liu G."/>
        </authorList>
    </citation>
    <scope>NUCLEOTIDE SEQUENCE [LARGE SCALE GENOMIC DNA]</scope>
    <source>
        <strain evidence="7">FJAT-49780</strain>
    </source>
</reference>
<dbReference type="PANTHER" id="PTHR43649:SF33">
    <property type="entry name" value="POLYGALACTURONAN_RHAMNOGALACTURONAN-BINDING PROTEIN YTCQ"/>
    <property type="match status" value="1"/>
</dbReference>
<gene>
    <name evidence="6" type="ORF">KHA97_13035</name>
</gene>
<keyword evidence="4" id="KW-0564">Palmitate</keyword>
<dbReference type="EMBL" id="JAGYPG010000002">
    <property type="protein sequence ID" value="MBS4195984.1"/>
    <property type="molecule type" value="Genomic_DNA"/>
</dbReference>
<evidence type="ECO:0000256" key="4">
    <source>
        <dbReference type="ARBA" id="ARBA00023139"/>
    </source>
</evidence>
<dbReference type="InterPro" id="IPR050490">
    <property type="entry name" value="Bact_solute-bd_prot1"/>
</dbReference>
<dbReference type="AlphaFoldDB" id="A0A942TGK9"/>